<accession>A0A8T2N1G6</accession>
<feature type="compositionally biased region" description="Polar residues" evidence="1">
    <location>
        <begin position="288"/>
        <end position="301"/>
    </location>
</feature>
<evidence type="ECO:0000313" key="2">
    <source>
        <dbReference type="EMBL" id="KAG9334265.1"/>
    </source>
</evidence>
<dbReference type="EMBL" id="JAFBMS010000155">
    <property type="protein sequence ID" value="KAG9334265.1"/>
    <property type="molecule type" value="Genomic_DNA"/>
</dbReference>
<dbReference type="GO" id="GO:0007052">
    <property type="term" value="P:mitotic spindle organization"/>
    <property type="evidence" value="ECO:0007669"/>
    <property type="project" value="InterPro"/>
</dbReference>
<sequence>MRPSASREPTCPPPSAGDKNTAPVTNAISPFPGSLSVMQNIKPSVEWLSMRIMRVDKIHSVKIVVFSAARRVTPHLEEALNQIQGPSSSSTLQASFYRNAAANRGYSSSPSSSAGSSGSRYQKQLSAAVAYAKLMQERSSGATLKSSQLLFHNELQETQRLLEDRQINSLQEFQREVDQLGQSESLSSLDSLENERPHPTNAVTRCASCSSSDTSEVPNCTRPQSPRKHLSSPCIASETTSCQAGKGGDDFLRVQNRANTRFQEAEGQGNNDNTTEATGEPITDGQKPASSPSHEATSAQNGIMGKEVHQGNVNQSSAPGKTTESRPCKAWASPDPEPFWLTHGDAAGQKMDMFSNHLPATRVVMPTNAHSNLLRSPGASQSAVSETSVDPENSDTKHVEKTNRPSVSCPKSEAKMNSSSNADCTARDTQPLDSGPSTPASSKSYQMKVNKGHELDAALVSALTLASGEADSARSVKGILKKESKYATHHAKLTFSPLGCSLASRLAVSIRDSVELAKQRDRESVSGKGVRKKLRWFDEVHLGENEEEEEEEEETRPARDVTTRLQAPSQSRPSNPPAQGKSTLAGQQERPIQGPISTAMRPTPPSQGMTPITPGGPRSARQAWLDGSASEEKGTPRRGRPRGPRRVRSARARLGAAPPKTRKGVAVRPQSASEASQVTRQGRLMVPRPPPKSGSPESRPAQGSSPTEEGTACADVQSCGRSRAVAEQPTLKDAHEGYTPPQGQSAPFPPTYALSACETLTKATYVVSGGGGQQEALGGTSRRGPLYLEHTLSLGRTPTEEEISQLWHGVRNALAHRDGDPRNLVPYNGLLSGLSQARTNLSHVTIDGGNLISGIKAITRMGGFFVTTSNAKSTARRKQSADGNKHRALLEQRRLNSAPGPRKPPAPNQTTVQISPLGSTAKQISGVPLQDEVSESTEQFLLAETLADSSATDADILAAMETTQTQTQMQTCAQRLQRLQTPGPSALSLEEHRLLLSLEHLNNRLQTVQEAAAGSNSVLSTLQLTTPANVVTRLGEGQGVT</sequence>
<organism evidence="2 3">
    <name type="scientific">Albula glossodonta</name>
    <name type="common">roundjaw bonefish</name>
    <dbReference type="NCBI Taxonomy" id="121402"/>
    <lineage>
        <taxon>Eukaryota</taxon>
        <taxon>Metazoa</taxon>
        <taxon>Chordata</taxon>
        <taxon>Craniata</taxon>
        <taxon>Vertebrata</taxon>
        <taxon>Euteleostomi</taxon>
        <taxon>Actinopterygii</taxon>
        <taxon>Neopterygii</taxon>
        <taxon>Teleostei</taxon>
        <taxon>Albuliformes</taxon>
        <taxon>Albulidae</taxon>
        <taxon>Albula</taxon>
    </lineage>
</organism>
<feature type="compositionally biased region" description="Acidic residues" evidence="1">
    <location>
        <begin position="545"/>
        <end position="554"/>
    </location>
</feature>
<feature type="compositionally biased region" description="Polar residues" evidence="1">
    <location>
        <begin position="261"/>
        <end position="277"/>
    </location>
</feature>
<feature type="region of interest" description="Disordered" evidence="1">
    <location>
        <begin position="1"/>
        <end position="25"/>
    </location>
</feature>
<feature type="region of interest" description="Disordered" evidence="1">
    <location>
        <begin position="543"/>
        <end position="750"/>
    </location>
</feature>
<dbReference type="Proteomes" id="UP000824540">
    <property type="component" value="Unassembled WGS sequence"/>
</dbReference>
<evidence type="ECO:0000256" key="1">
    <source>
        <dbReference type="SAM" id="MobiDB-lite"/>
    </source>
</evidence>
<proteinExistence type="predicted"/>
<dbReference type="GO" id="GO:0030496">
    <property type="term" value="C:midbody"/>
    <property type="evidence" value="ECO:0007669"/>
    <property type="project" value="TreeGrafter"/>
</dbReference>
<feature type="compositionally biased region" description="Basic residues" evidence="1">
    <location>
        <begin position="636"/>
        <end position="651"/>
    </location>
</feature>
<feature type="region of interest" description="Disordered" evidence="1">
    <location>
        <begin position="371"/>
        <end position="446"/>
    </location>
</feature>
<dbReference type="GO" id="GO:0097546">
    <property type="term" value="C:ciliary base"/>
    <property type="evidence" value="ECO:0007669"/>
    <property type="project" value="InterPro"/>
</dbReference>
<dbReference type="PANTHER" id="PTHR31191">
    <property type="entry name" value="CENTROSOMAL PROTEIN CEP126"/>
    <property type="match status" value="1"/>
</dbReference>
<evidence type="ECO:0000313" key="3">
    <source>
        <dbReference type="Proteomes" id="UP000824540"/>
    </source>
</evidence>
<protein>
    <submittedName>
        <fullName evidence="2">Uncharacterized protein</fullName>
    </submittedName>
</protein>
<dbReference type="GO" id="GO:0005813">
    <property type="term" value="C:centrosome"/>
    <property type="evidence" value="ECO:0007669"/>
    <property type="project" value="InterPro"/>
</dbReference>
<dbReference type="GO" id="GO:0031122">
    <property type="term" value="P:cytoplasmic microtubule organization"/>
    <property type="evidence" value="ECO:0007669"/>
    <property type="project" value="InterPro"/>
</dbReference>
<feature type="region of interest" description="Disordered" evidence="1">
    <location>
        <begin position="261"/>
        <end position="333"/>
    </location>
</feature>
<feature type="compositionally biased region" description="Polar residues" evidence="1">
    <location>
        <begin position="201"/>
        <end position="224"/>
    </location>
</feature>
<reference evidence="2" key="1">
    <citation type="thesis" date="2021" institute="BYU ScholarsArchive" country="Provo, UT, USA">
        <title>Applications of and Algorithms for Genome Assembly and Genomic Analyses with an Emphasis on Marine Teleosts.</title>
        <authorList>
            <person name="Pickett B.D."/>
        </authorList>
    </citation>
    <scope>NUCLEOTIDE SEQUENCE</scope>
    <source>
        <strain evidence="2">HI-2016</strain>
    </source>
</reference>
<feature type="region of interest" description="Disordered" evidence="1">
    <location>
        <begin position="188"/>
        <end position="233"/>
    </location>
</feature>
<dbReference type="Pfam" id="PF15352">
    <property type="entry name" value="K1377"/>
    <property type="match status" value="3"/>
</dbReference>
<feature type="compositionally biased region" description="Polar residues" evidence="1">
    <location>
        <begin position="415"/>
        <end position="446"/>
    </location>
</feature>
<name>A0A8T2N1G6_9TELE</name>
<feature type="compositionally biased region" description="Basic and acidic residues" evidence="1">
    <location>
        <begin position="394"/>
        <end position="403"/>
    </location>
</feature>
<feature type="compositionally biased region" description="Polar residues" evidence="1">
    <location>
        <begin position="670"/>
        <end position="680"/>
    </location>
</feature>
<feature type="region of interest" description="Disordered" evidence="1">
    <location>
        <begin position="892"/>
        <end position="911"/>
    </location>
</feature>
<dbReference type="PANTHER" id="PTHR31191:SF4">
    <property type="entry name" value="CENTROSOMAL PROTEIN OF 126 KDA"/>
    <property type="match status" value="1"/>
</dbReference>
<dbReference type="InterPro" id="IPR028257">
    <property type="entry name" value="CEP126"/>
</dbReference>
<dbReference type="OrthoDB" id="9900339at2759"/>
<dbReference type="GO" id="GO:1905515">
    <property type="term" value="P:non-motile cilium assembly"/>
    <property type="evidence" value="ECO:0007669"/>
    <property type="project" value="InterPro"/>
</dbReference>
<gene>
    <name evidence="2" type="ORF">JZ751_008353</name>
</gene>
<comment type="caution">
    <text evidence="2">The sequence shown here is derived from an EMBL/GenBank/DDBJ whole genome shotgun (WGS) entry which is preliminary data.</text>
</comment>
<feature type="compositionally biased region" description="Polar residues" evidence="1">
    <location>
        <begin position="311"/>
        <end position="322"/>
    </location>
</feature>
<feature type="non-terminal residue" evidence="2">
    <location>
        <position position="1"/>
    </location>
</feature>
<dbReference type="AlphaFoldDB" id="A0A8T2N1G6"/>
<feature type="compositionally biased region" description="Polar residues" evidence="1">
    <location>
        <begin position="563"/>
        <end position="573"/>
    </location>
</feature>
<keyword evidence="3" id="KW-1185">Reference proteome</keyword>
<feature type="compositionally biased region" description="Polar residues" evidence="1">
    <location>
        <begin position="371"/>
        <end position="391"/>
    </location>
</feature>